<evidence type="ECO:0000313" key="1">
    <source>
        <dbReference type="EMBL" id="MEO1782347.1"/>
    </source>
</evidence>
<dbReference type="InterPro" id="IPR012550">
    <property type="entry name" value="DUF1706"/>
</dbReference>
<proteinExistence type="predicted"/>
<organism evidence="1 2">
    <name type="scientific">Enterococcus diestrammenae</name>
    <dbReference type="NCBI Taxonomy" id="1155073"/>
    <lineage>
        <taxon>Bacteria</taxon>
        <taxon>Bacillati</taxon>
        <taxon>Bacillota</taxon>
        <taxon>Bacilli</taxon>
        <taxon>Lactobacillales</taxon>
        <taxon>Enterococcaceae</taxon>
        <taxon>Enterococcus</taxon>
    </lineage>
</organism>
<evidence type="ECO:0000313" key="2">
    <source>
        <dbReference type="Proteomes" id="UP001429357"/>
    </source>
</evidence>
<comment type="caution">
    <text evidence="1">The sequence shown here is derived from an EMBL/GenBank/DDBJ whole genome shotgun (WGS) entry which is preliminary data.</text>
</comment>
<dbReference type="PANTHER" id="PTHR40658">
    <property type="match status" value="1"/>
</dbReference>
<accession>A0ABV0F2W7</accession>
<dbReference type="Proteomes" id="UP001429357">
    <property type="component" value="Unassembled WGS sequence"/>
</dbReference>
<dbReference type="PIRSF" id="PIRSF031551">
    <property type="entry name" value="DUF1706"/>
    <property type="match status" value="1"/>
</dbReference>
<dbReference type="RefSeq" id="WP_161868929.1">
    <property type="nucleotide sequence ID" value="NZ_MAEI02000001.1"/>
</dbReference>
<reference evidence="1 2" key="2">
    <citation type="submission" date="2024-02" db="EMBL/GenBank/DDBJ databases">
        <title>The Genome Sequence of Enterococcus diestrammenae JM9A.</title>
        <authorList>
            <person name="Earl A."/>
            <person name="Manson A."/>
            <person name="Gilmore M."/>
            <person name="Sanders J."/>
            <person name="Shea T."/>
            <person name="Howe W."/>
            <person name="Livny J."/>
            <person name="Cuomo C."/>
            <person name="Neafsey D."/>
            <person name="Birren B."/>
        </authorList>
    </citation>
    <scope>NUCLEOTIDE SEQUENCE [LARGE SCALE GENOMIC DNA]</scope>
    <source>
        <strain evidence="1 2">JM9A</strain>
    </source>
</reference>
<dbReference type="Pfam" id="PF08020">
    <property type="entry name" value="DUF1706"/>
    <property type="match status" value="1"/>
</dbReference>
<gene>
    <name evidence="1" type="ORF">BAU18_001941</name>
</gene>
<dbReference type="EMBL" id="MAEI02000001">
    <property type="protein sequence ID" value="MEO1782347.1"/>
    <property type="molecule type" value="Genomic_DNA"/>
</dbReference>
<keyword evidence="2" id="KW-1185">Reference proteome</keyword>
<name>A0ABV0F2W7_9ENTE</name>
<protein>
    <recommendedName>
        <fullName evidence="3">ClbS/DfsB family four-helix bundle protein</fullName>
    </recommendedName>
</protein>
<dbReference type="Gene3D" id="1.20.120.450">
    <property type="entry name" value="dinb family like domain"/>
    <property type="match status" value="1"/>
</dbReference>
<dbReference type="PANTHER" id="PTHR40658:SF4">
    <property type="entry name" value="HYPOTHETICAL CYTOSOLIC PROTEIN"/>
    <property type="match status" value="1"/>
</dbReference>
<evidence type="ECO:0008006" key="3">
    <source>
        <dbReference type="Google" id="ProtNLM"/>
    </source>
</evidence>
<reference evidence="2" key="1">
    <citation type="submission" date="2016-06" db="EMBL/GenBank/DDBJ databases">
        <title>Four novel species of enterococci isolated from chicken manure.</title>
        <authorList>
            <person name="Van Tyne D."/>
        </authorList>
    </citation>
    <scope>NUCLEOTIDE SEQUENCE [LARGE SCALE GENOMIC DNA]</scope>
    <source>
        <strain evidence="2">JM9A</strain>
    </source>
</reference>
<sequence length="184" mass="21711">MARAKNKQELLDGTQRQYEKLFQLIDDTSDGDQLAPFAFSEEFLQKKKEAHWRRDQNLRDVLIHLYEWQQLLLYFVRQNSQGVATSFLPAPYNWRSYGKMNEGFVAKHQKTSLAEAKDLLARSHEATFTMIERFSDEELFTKQFFPWTGSSTLGSYCISATSSHYDWAIKKWQAYLKQQFISKK</sequence>
<dbReference type="InterPro" id="IPR034660">
    <property type="entry name" value="DinB/YfiT-like"/>
</dbReference>